<organism evidence="1 2">
    <name type="scientific">Diacronema lutheri</name>
    <name type="common">Unicellular marine alga</name>
    <name type="synonym">Monochrysis lutheri</name>
    <dbReference type="NCBI Taxonomy" id="2081491"/>
    <lineage>
        <taxon>Eukaryota</taxon>
        <taxon>Haptista</taxon>
        <taxon>Haptophyta</taxon>
        <taxon>Pavlovophyceae</taxon>
        <taxon>Pavlovales</taxon>
        <taxon>Pavlovaceae</taxon>
        <taxon>Diacronema</taxon>
    </lineage>
</organism>
<dbReference type="OrthoDB" id="10661536at2759"/>
<accession>A0A8J6C302</accession>
<reference evidence="1" key="1">
    <citation type="submission" date="2021-05" db="EMBL/GenBank/DDBJ databases">
        <title>The genome of the haptophyte Pavlova lutheri (Diacronema luteri, Pavlovales) - a model for lipid biosynthesis in eukaryotic algae.</title>
        <authorList>
            <person name="Hulatt C.J."/>
            <person name="Posewitz M.C."/>
        </authorList>
    </citation>
    <scope>NUCLEOTIDE SEQUENCE</scope>
    <source>
        <strain evidence="1">NIVA-4/92</strain>
    </source>
</reference>
<evidence type="ECO:0000313" key="2">
    <source>
        <dbReference type="Proteomes" id="UP000751190"/>
    </source>
</evidence>
<name>A0A8J6C302_DIALT</name>
<evidence type="ECO:0000313" key="1">
    <source>
        <dbReference type="EMBL" id="KAG8456981.1"/>
    </source>
</evidence>
<gene>
    <name evidence="1" type="ORF">KFE25_004584</name>
</gene>
<comment type="caution">
    <text evidence="1">The sequence shown here is derived from an EMBL/GenBank/DDBJ whole genome shotgun (WGS) entry which is preliminary data.</text>
</comment>
<dbReference type="AlphaFoldDB" id="A0A8J6C302"/>
<keyword evidence="2" id="KW-1185">Reference proteome</keyword>
<dbReference type="EMBL" id="JAGTXO010000092">
    <property type="protein sequence ID" value="KAG8456981.1"/>
    <property type="molecule type" value="Genomic_DNA"/>
</dbReference>
<protein>
    <submittedName>
        <fullName evidence="1">Uncharacterized protein</fullName>
    </submittedName>
</protein>
<sequence length="261" mass="27377">MAPSGRTRLFLTSAQADVLPLGPERNDRCIFDVSPIHANSGQRIVCRLESASIPITRPSIHRGNRVLSLRFGATPISYELDSPRVIGTSAELAAYLSEYFAGRGLEWSFSSDVSRLSVTNTTASIVTLHGAADGCTSAGLIGLGRQGVVVPIGATVQLPAVPDVMGGARMVLVVAEGLELGSSDSGSLLRPRSHTSNILAAVPIGVPYGGLQQYTATTGLSFPTGRATISSIDLQLLDQDGVEYNTNGSEWSAVVHFEVIG</sequence>
<proteinExistence type="predicted"/>
<dbReference type="Proteomes" id="UP000751190">
    <property type="component" value="Unassembled WGS sequence"/>
</dbReference>